<dbReference type="Proteomes" id="UP000327013">
    <property type="component" value="Unassembled WGS sequence"/>
</dbReference>
<evidence type="ECO:0000256" key="4">
    <source>
        <dbReference type="ARBA" id="ARBA00022490"/>
    </source>
</evidence>
<feature type="region of interest" description="Disordered" evidence="5">
    <location>
        <begin position="1005"/>
        <end position="1039"/>
    </location>
</feature>
<feature type="domain" description="YjeF N-terminal" evidence="6">
    <location>
        <begin position="784"/>
        <end position="1015"/>
    </location>
</feature>
<dbReference type="PROSITE" id="PS51512">
    <property type="entry name" value="DFDF"/>
    <property type="match status" value="1"/>
</dbReference>
<feature type="compositionally biased region" description="Polar residues" evidence="5">
    <location>
        <begin position="728"/>
        <end position="747"/>
    </location>
</feature>
<feature type="region of interest" description="Disordered" evidence="5">
    <location>
        <begin position="708"/>
        <end position="755"/>
    </location>
</feature>
<gene>
    <name evidence="8" type="ORF">FH972_024509</name>
</gene>
<dbReference type="SUPFAM" id="SSF64153">
    <property type="entry name" value="YjeF N-terminal domain-like"/>
    <property type="match status" value="1"/>
</dbReference>
<sequence>MAKFKPAALPGTLHNYAERLVAFEHAPQAKGQGPTHYLLWLGGLTDGLRTVSYPLAVQDLLSKSSTSAGTWSLVEVLLSSSYSGWETSDLVRDADELSQAVNYFRSLQAANGFGNEGRIVLMGHSTGCQIATHYVVGPHLVAKALELEPTSKRPKIDGVILQAGISDREAIAMDAEASEGIEAGLARARELVKAGKGDDRMPGFLFGCPTADDDYFSSDLSDERVTRVWGQQGFGGTETRQGGKLSVMVLLSGSDQYMPPAVDKAALTEKWGDAVKAAGGNWDERSGPVPGAGHNLNNSDEAAVKELCERVAAFVKDDTRLARDQVSVDTLQCAMATAFIGLTVIVKLKNPRGLVLRGLVVNVYDQRLFLDNADRCCTVYDVSRQWPIGQANFLGIEIEDIEVAPHAPAFVGAPHPQQLPPPLPTPASVPNPPTQNSVVDPAIVSFARDQAHHSQLPPAVASLKPQPVTQQVQLQPSQIRPITNVSATLTTPFNHHTVPSQIGKFQPPEHNGNGRADKGSLADASNIVRKKKNNQGKNARLPALDVTNQSSPETKKTRSTGWRQTPILVDSASPAKLQPGPQKRSRKQLQQLQFEEQNGDASDIQDLPAFDFTGNNAKFDKKAAFEQIRIDDTTADEDRLVSHNRLPKPGTFGGSKLHPTEMVLDRPRQDSNDVAFSDSDDDVANLGASISSLKIRPTRLSIKRKDNSLTKEAVSRVPRSDSKGRLGSSYSLVSPSHADPSSPSISASKPRKPTLRNASTNQICLAVPPSILHAAEALATKQLTLQEQSEGLESYSLTPDLLAENAARSIAEIALSAINPGGRRVTKANVNPDPVVVILASESEASARAIAAGRHLLERGVRVIVTLLDAGNHDGPALAHIDRQLERFHGKQMDWDDLPTYLRSLDAPPELILDGLFGAAPTTRFAALPAAARADALAIMAWANKSRAAVLALDLPAGVDPDTGAVAIVDGEPAEGFPGQWIESAGDAKRCGFEALYAQGGGYASRRGSGSEFATSGNVSDARGQRLHGHSAAISPSLP</sequence>
<dbReference type="PROSITE" id="PS51385">
    <property type="entry name" value="YJEF_N"/>
    <property type="match status" value="1"/>
</dbReference>
<comment type="caution">
    <text evidence="8">The sequence shown here is derived from an EMBL/GenBank/DDBJ whole genome shotgun (WGS) entry which is preliminary data.</text>
</comment>
<dbReference type="Pfam" id="PF03853">
    <property type="entry name" value="YjeF_N"/>
    <property type="match status" value="1"/>
</dbReference>
<feature type="domain" description="DFDF" evidence="7">
    <location>
        <begin position="598"/>
        <end position="634"/>
    </location>
</feature>
<dbReference type="SUPFAM" id="SSF53474">
    <property type="entry name" value="alpha/beta-Hydrolases"/>
    <property type="match status" value="1"/>
</dbReference>
<comment type="similarity">
    <text evidence="2">Belongs to the EDC3 family.</text>
</comment>
<name>A0A5N6KY80_9ROSI</name>
<dbReference type="InterPro" id="IPR013744">
    <property type="entry name" value="SidJ"/>
</dbReference>
<dbReference type="Pfam" id="PF08538">
    <property type="entry name" value="DUF1749"/>
    <property type="match status" value="1"/>
</dbReference>
<dbReference type="EMBL" id="VIBQ01000017">
    <property type="protein sequence ID" value="KAB8360775.1"/>
    <property type="molecule type" value="Genomic_DNA"/>
</dbReference>
<dbReference type="InterPro" id="IPR019050">
    <property type="entry name" value="FDF_dom"/>
</dbReference>
<dbReference type="PANTHER" id="PTHR13612:SF0">
    <property type="entry name" value="ENHANCER OF MRNA-DECAPPING PROTEIN 3"/>
    <property type="match status" value="1"/>
</dbReference>
<dbReference type="InterPro" id="IPR029058">
    <property type="entry name" value="AB_hydrolase_fold"/>
</dbReference>
<dbReference type="Pfam" id="PF09532">
    <property type="entry name" value="FDF"/>
    <property type="match status" value="1"/>
</dbReference>
<evidence type="ECO:0000256" key="3">
    <source>
        <dbReference type="ARBA" id="ARBA00015797"/>
    </source>
</evidence>
<dbReference type="Gene3D" id="3.40.50.10260">
    <property type="entry name" value="YjeF N-terminal domain"/>
    <property type="match status" value="1"/>
</dbReference>
<dbReference type="InterPro" id="IPR004443">
    <property type="entry name" value="YjeF_N_dom"/>
</dbReference>
<dbReference type="InterPro" id="IPR025762">
    <property type="entry name" value="DFDF"/>
</dbReference>
<organism evidence="8 9">
    <name type="scientific">Carpinus fangiana</name>
    <dbReference type="NCBI Taxonomy" id="176857"/>
    <lineage>
        <taxon>Eukaryota</taxon>
        <taxon>Viridiplantae</taxon>
        <taxon>Streptophyta</taxon>
        <taxon>Embryophyta</taxon>
        <taxon>Tracheophyta</taxon>
        <taxon>Spermatophyta</taxon>
        <taxon>Magnoliopsida</taxon>
        <taxon>eudicotyledons</taxon>
        <taxon>Gunneridae</taxon>
        <taxon>Pentapetalae</taxon>
        <taxon>rosids</taxon>
        <taxon>fabids</taxon>
        <taxon>Fagales</taxon>
        <taxon>Betulaceae</taxon>
        <taxon>Carpinus</taxon>
    </lineage>
</organism>
<dbReference type="GO" id="GO:0031087">
    <property type="term" value="P:deadenylation-independent decapping of nuclear-transcribed mRNA"/>
    <property type="evidence" value="ECO:0007669"/>
    <property type="project" value="TreeGrafter"/>
</dbReference>
<dbReference type="GO" id="GO:0000932">
    <property type="term" value="C:P-body"/>
    <property type="evidence" value="ECO:0007669"/>
    <property type="project" value="UniProtKB-SubCell"/>
</dbReference>
<evidence type="ECO:0000313" key="9">
    <source>
        <dbReference type="Proteomes" id="UP000327013"/>
    </source>
</evidence>
<feature type="compositionally biased region" description="Pro residues" evidence="5">
    <location>
        <begin position="417"/>
        <end position="433"/>
    </location>
</feature>
<evidence type="ECO:0000259" key="7">
    <source>
        <dbReference type="PROSITE" id="PS51512"/>
    </source>
</evidence>
<dbReference type="GO" id="GO:0003729">
    <property type="term" value="F:mRNA binding"/>
    <property type="evidence" value="ECO:0007669"/>
    <property type="project" value="TreeGrafter"/>
</dbReference>
<evidence type="ECO:0000256" key="1">
    <source>
        <dbReference type="ARBA" id="ARBA00004201"/>
    </source>
</evidence>
<evidence type="ECO:0000313" key="8">
    <source>
        <dbReference type="EMBL" id="KAB8360775.1"/>
    </source>
</evidence>
<accession>A0A5N6KY80</accession>
<reference evidence="8 9" key="1">
    <citation type="submission" date="2019-06" db="EMBL/GenBank/DDBJ databases">
        <title>A chromosomal-level reference genome of Carpinus fangiana (Coryloideae, Betulaceae).</title>
        <authorList>
            <person name="Yang X."/>
            <person name="Wang Z."/>
            <person name="Zhang L."/>
            <person name="Hao G."/>
            <person name="Liu J."/>
            <person name="Yang Y."/>
        </authorList>
    </citation>
    <scope>NUCLEOTIDE SEQUENCE [LARGE SCALE GENOMIC DNA]</scope>
    <source>
        <strain evidence="8">Cfa_2016G</strain>
        <tissue evidence="8">Leaf</tissue>
    </source>
</reference>
<dbReference type="SMART" id="SM01199">
    <property type="entry name" value="FDF"/>
    <property type="match status" value="1"/>
</dbReference>
<feature type="region of interest" description="Disordered" evidence="5">
    <location>
        <begin position="414"/>
        <end position="433"/>
    </location>
</feature>
<protein>
    <recommendedName>
        <fullName evidence="3">Enhancer of mRNA-decapping protein 3</fullName>
    </recommendedName>
</protein>
<dbReference type="AlphaFoldDB" id="A0A5N6KY80"/>
<dbReference type="GO" id="GO:0033962">
    <property type="term" value="P:P-body assembly"/>
    <property type="evidence" value="ECO:0007669"/>
    <property type="project" value="TreeGrafter"/>
</dbReference>
<evidence type="ECO:0000256" key="2">
    <source>
        <dbReference type="ARBA" id="ARBA00006610"/>
    </source>
</evidence>
<evidence type="ECO:0000256" key="5">
    <source>
        <dbReference type="SAM" id="MobiDB-lite"/>
    </source>
</evidence>
<evidence type="ECO:0000259" key="6">
    <source>
        <dbReference type="PROSITE" id="PS51385"/>
    </source>
</evidence>
<comment type="subcellular location">
    <subcellularLocation>
        <location evidence="1">Cytoplasm</location>
        <location evidence="1">P-body</location>
    </subcellularLocation>
</comment>
<keyword evidence="9" id="KW-1185">Reference proteome</keyword>
<dbReference type="InterPro" id="IPR036652">
    <property type="entry name" value="YjeF_N_dom_sf"/>
</dbReference>
<dbReference type="PANTHER" id="PTHR13612">
    <property type="entry name" value="ENHANCER OF MRNA-DECAPPING PROTEIN 3"/>
    <property type="match status" value="1"/>
</dbReference>
<dbReference type="Gene3D" id="3.40.50.1820">
    <property type="entry name" value="alpha/beta hydrolase"/>
    <property type="match status" value="1"/>
</dbReference>
<proteinExistence type="inferred from homology"/>
<keyword evidence="4" id="KW-0963">Cytoplasm</keyword>
<feature type="region of interest" description="Disordered" evidence="5">
    <location>
        <begin position="492"/>
        <end position="606"/>
    </location>
</feature>
<dbReference type="OrthoDB" id="10034502at2759"/>